<dbReference type="InterPro" id="IPR044878">
    <property type="entry name" value="UbiA_sf"/>
</dbReference>
<dbReference type="STRING" id="683228.GA0070617_1607"/>
<dbReference type="PANTHER" id="PTHR42723:SF1">
    <property type="entry name" value="CHLOROPHYLL SYNTHASE, CHLOROPLASTIC"/>
    <property type="match status" value="1"/>
</dbReference>
<dbReference type="InterPro" id="IPR050475">
    <property type="entry name" value="Prenyltransferase_related"/>
</dbReference>
<dbReference type="GO" id="GO:0016020">
    <property type="term" value="C:membrane"/>
    <property type="evidence" value="ECO:0007669"/>
    <property type="project" value="UniProtKB-SubCell"/>
</dbReference>
<dbReference type="GO" id="GO:0016765">
    <property type="term" value="F:transferase activity, transferring alkyl or aryl (other than methyl) groups"/>
    <property type="evidence" value="ECO:0007669"/>
    <property type="project" value="InterPro"/>
</dbReference>
<sequence>MFHMTYSVNGLDRYFRVDGPVRPAVPALAAIAQGGGQVVASWREARPVVQVIFQLRFFAGAAVAAPHAVVTRPGALLLGSLAWLCATWFVYLLNGLNDQVEDRRNGSHRPLATGALPTAAARRIAVGLAAAALLLGAAVSLRLAGLVAVMLLLGWLYSAGPRPQKGNMLGFVLVVAAGGVVTYLAGSAAAGGLFEPELVVLMLAMSMWMALAGTTKDLSDVAGDRAAGRRTLPVLLGDHGARRLMAALVALAGGVLLIGALLVTPTLAAPAAVLTVGATAVVGCLLAGTGATDRRRQRRPYRIFMVSQYAVHLTVLSQFVN</sequence>
<dbReference type="AlphaFoldDB" id="A0A1C6U9W7"/>
<name>A0A1C6U9W7_9ACTN</name>
<evidence type="ECO:0000256" key="4">
    <source>
        <dbReference type="ARBA" id="ARBA00023136"/>
    </source>
</evidence>
<evidence type="ECO:0000256" key="2">
    <source>
        <dbReference type="ARBA" id="ARBA00022692"/>
    </source>
</evidence>
<dbReference type="Gene3D" id="1.20.120.1780">
    <property type="entry name" value="UbiA prenyltransferase"/>
    <property type="match status" value="1"/>
</dbReference>
<dbReference type="PANTHER" id="PTHR42723">
    <property type="entry name" value="CHLOROPHYLL SYNTHASE"/>
    <property type="match status" value="1"/>
</dbReference>
<feature type="transmembrane region" description="Helical" evidence="5">
    <location>
        <begin position="124"/>
        <end position="157"/>
    </location>
</feature>
<comment type="subcellular location">
    <subcellularLocation>
        <location evidence="1">Membrane</location>
        <topology evidence="1">Multi-pass membrane protein</topology>
    </subcellularLocation>
</comment>
<evidence type="ECO:0000313" key="6">
    <source>
        <dbReference type="EMBL" id="SCL50827.1"/>
    </source>
</evidence>
<dbReference type="Proteomes" id="UP000198937">
    <property type="component" value="Unassembled WGS sequence"/>
</dbReference>
<keyword evidence="3 5" id="KW-1133">Transmembrane helix</keyword>
<keyword evidence="2 5" id="KW-0812">Transmembrane</keyword>
<dbReference type="EMBL" id="FMIA01000002">
    <property type="protein sequence ID" value="SCL50827.1"/>
    <property type="molecule type" value="Genomic_DNA"/>
</dbReference>
<protein>
    <submittedName>
        <fullName evidence="6">4-hydroxybenzoate polyprenyltransferase</fullName>
    </submittedName>
</protein>
<accession>A0A1C6U9W7</accession>
<dbReference type="Pfam" id="PF01040">
    <property type="entry name" value="UbiA"/>
    <property type="match status" value="1"/>
</dbReference>
<feature type="transmembrane region" description="Helical" evidence="5">
    <location>
        <begin position="244"/>
        <end position="263"/>
    </location>
</feature>
<reference evidence="6 7" key="1">
    <citation type="submission" date="2016-06" db="EMBL/GenBank/DDBJ databases">
        <authorList>
            <person name="Kjaerup R.B."/>
            <person name="Dalgaard T.S."/>
            <person name="Juul-Madsen H.R."/>
        </authorList>
    </citation>
    <scope>NUCLEOTIDE SEQUENCE [LARGE SCALE GENOMIC DNA]</scope>
    <source>
        <strain evidence="6 7">DSM 45577</strain>
    </source>
</reference>
<evidence type="ECO:0000256" key="5">
    <source>
        <dbReference type="SAM" id="Phobius"/>
    </source>
</evidence>
<dbReference type="InterPro" id="IPR000537">
    <property type="entry name" value="UbiA_prenyltransferase"/>
</dbReference>
<keyword evidence="4 5" id="KW-0472">Membrane</keyword>
<organism evidence="6 7">
    <name type="scientific">Micromonospora yangpuensis</name>
    <dbReference type="NCBI Taxonomy" id="683228"/>
    <lineage>
        <taxon>Bacteria</taxon>
        <taxon>Bacillati</taxon>
        <taxon>Actinomycetota</taxon>
        <taxon>Actinomycetes</taxon>
        <taxon>Micromonosporales</taxon>
        <taxon>Micromonosporaceae</taxon>
        <taxon>Micromonospora</taxon>
    </lineage>
</organism>
<gene>
    <name evidence="6" type="ORF">GA0070617_1607</name>
</gene>
<evidence type="ECO:0000313" key="7">
    <source>
        <dbReference type="Proteomes" id="UP000198937"/>
    </source>
</evidence>
<feature type="transmembrane region" description="Helical" evidence="5">
    <location>
        <begin position="75"/>
        <end position="93"/>
    </location>
</feature>
<keyword evidence="6" id="KW-0808">Transferase</keyword>
<dbReference type="Gene3D" id="1.10.357.140">
    <property type="entry name" value="UbiA prenyltransferase"/>
    <property type="match status" value="1"/>
</dbReference>
<feature type="transmembrane region" description="Helical" evidence="5">
    <location>
        <begin position="269"/>
        <end position="289"/>
    </location>
</feature>
<feature type="transmembrane region" description="Helical" evidence="5">
    <location>
        <begin position="169"/>
        <end position="186"/>
    </location>
</feature>
<evidence type="ECO:0000256" key="1">
    <source>
        <dbReference type="ARBA" id="ARBA00004141"/>
    </source>
</evidence>
<keyword evidence="7" id="KW-1185">Reference proteome</keyword>
<proteinExistence type="predicted"/>
<evidence type="ECO:0000256" key="3">
    <source>
        <dbReference type="ARBA" id="ARBA00022989"/>
    </source>
</evidence>
<dbReference type="CDD" id="cd13956">
    <property type="entry name" value="PT_UbiA"/>
    <property type="match status" value="1"/>
</dbReference>